<dbReference type="InterPro" id="IPR057336">
    <property type="entry name" value="GerAC_N"/>
</dbReference>
<evidence type="ECO:0000256" key="6">
    <source>
        <dbReference type="ARBA" id="ARBA00023139"/>
    </source>
</evidence>
<comment type="caution">
    <text evidence="10">The sequence shown here is derived from an EMBL/GenBank/DDBJ whole genome shotgun (WGS) entry which is preliminary data.</text>
</comment>
<dbReference type="PANTHER" id="PTHR35789">
    <property type="entry name" value="SPORE GERMINATION PROTEIN B3"/>
    <property type="match status" value="1"/>
</dbReference>
<keyword evidence="7" id="KW-0449">Lipoprotein</keyword>
<keyword evidence="4" id="KW-0732">Signal</keyword>
<dbReference type="PANTHER" id="PTHR35789:SF1">
    <property type="entry name" value="SPORE GERMINATION PROTEIN B3"/>
    <property type="match status" value="1"/>
</dbReference>
<comment type="subcellular location">
    <subcellularLocation>
        <location evidence="1">Membrane</location>
        <topology evidence="1">Lipid-anchor</topology>
    </subcellularLocation>
</comment>
<dbReference type="InterPro" id="IPR038501">
    <property type="entry name" value="Spore_GerAC_C_sf"/>
</dbReference>
<reference evidence="10 11" key="1">
    <citation type="submission" date="2017-07" db="EMBL/GenBank/DDBJ databases">
        <title>The genome sequence of Paludifilum halophilum highlights mechanisms for microbial adaptation to high salt environemnts.</title>
        <authorList>
            <person name="Belbahri L."/>
        </authorList>
    </citation>
    <scope>NUCLEOTIDE SEQUENCE [LARGE SCALE GENOMIC DNA]</scope>
    <source>
        <strain evidence="10 11">DSM 102817</strain>
    </source>
</reference>
<evidence type="ECO:0000313" key="11">
    <source>
        <dbReference type="Proteomes" id="UP000215459"/>
    </source>
</evidence>
<keyword evidence="5" id="KW-0472">Membrane</keyword>
<dbReference type="PROSITE" id="PS51257">
    <property type="entry name" value="PROKAR_LIPOPROTEIN"/>
    <property type="match status" value="1"/>
</dbReference>
<evidence type="ECO:0000259" key="8">
    <source>
        <dbReference type="Pfam" id="PF05504"/>
    </source>
</evidence>
<feature type="domain" description="Spore germination GerAC-like C-terminal" evidence="8">
    <location>
        <begin position="230"/>
        <end position="395"/>
    </location>
</feature>
<evidence type="ECO:0000313" key="10">
    <source>
        <dbReference type="EMBL" id="OYD06273.1"/>
    </source>
</evidence>
<dbReference type="Gene3D" id="3.30.300.210">
    <property type="entry name" value="Nutrient germinant receptor protein C, domain 3"/>
    <property type="match status" value="1"/>
</dbReference>
<evidence type="ECO:0000256" key="3">
    <source>
        <dbReference type="ARBA" id="ARBA00022544"/>
    </source>
</evidence>
<evidence type="ECO:0000256" key="2">
    <source>
        <dbReference type="ARBA" id="ARBA00007886"/>
    </source>
</evidence>
<evidence type="ECO:0000256" key="5">
    <source>
        <dbReference type="ARBA" id="ARBA00023136"/>
    </source>
</evidence>
<dbReference type="RefSeq" id="WP_094265825.1">
    <property type="nucleotide sequence ID" value="NZ_NOWF01000014.1"/>
</dbReference>
<protein>
    <submittedName>
        <fullName evidence="10">Uncharacterized protein</fullName>
    </submittedName>
</protein>
<dbReference type="Pfam" id="PF05504">
    <property type="entry name" value="Spore_GerAC"/>
    <property type="match status" value="1"/>
</dbReference>
<feature type="domain" description="Spore germination protein N-terminal" evidence="9">
    <location>
        <begin position="22"/>
        <end position="204"/>
    </location>
</feature>
<keyword evidence="3" id="KW-0309">Germination</keyword>
<dbReference type="EMBL" id="NOWF01000014">
    <property type="protein sequence ID" value="OYD06273.1"/>
    <property type="molecule type" value="Genomic_DNA"/>
</dbReference>
<evidence type="ECO:0000256" key="7">
    <source>
        <dbReference type="ARBA" id="ARBA00023288"/>
    </source>
</evidence>
<dbReference type="Pfam" id="PF25198">
    <property type="entry name" value="Spore_GerAC_N"/>
    <property type="match status" value="1"/>
</dbReference>
<dbReference type="Proteomes" id="UP000215459">
    <property type="component" value="Unassembled WGS sequence"/>
</dbReference>
<sequence length="405" mass="45729">MSKILHWLCIASILFLLTGCWNYRELDDWSVVTAMGVDKGEKGKRYRVSYQVVNSGSLAGGGGQSGRGTGTRGTPTVTYSSTGDNLYETIVNTNLKAPRKLFFAHQRLLLIGESVAREGIEHLLDRLERDEHGRLNIIVMVVRDGQAESLINFLSPLERISAYSLSETLKVAEQFTGMNWVTDLSEVINDLSSKGKEPLVSGVKLIGDQQMGDQQTNIQESRLSARTELNGVAMFKKGKLVRWLEGERARGVAFILNRLQGTLLTLGCDGSEKETVGIYLNRFTTKRSIRVRKNKPVIRIDVNSEGSIGEMDCPLNLEDPRQIERLQQKSNQKIKKDIREAIKTAQKSKSDIFGFGELLHQQDPQTWRSLKKDWPRHFAKARIEIKVHTFIRLTGMRINTYPNPR</sequence>
<evidence type="ECO:0000259" key="9">
    <source>
        <dbReference type="Pfam" id="PF25198"/>
    </source>
</evidence>
<dbReference type="GO" id="GO:0009847">
    <property type="term" value="P:spore germination"/>
    <property type="evidence" value="ECO:0007669"/>
    <property type="project" value="InterPro"/>
</dbReference>
<keyword evidence="11" id="KW-1185">Reference proteome</keyword>
<evidence type="ECO:0000256" key="4">
    <source>
        <dbReference type="ARBA" id="ARBA00022729"/>
    </source>
</evidence>
<organism evidence="10 11">
    <name type="scientific">Paludifilum halophilum</name>
    <dbReference type="NCBI Taxonomy" id="1642702"/>
    <lineage>
        <taxon>Bacteria</taxon>
        <taxon>Bacillati</taxon>
        <taxon>Bacillota</taxon>
        <taxon>Bacilli</taxon>
        <taxon>Bacillales</taxon>
        <taxon>Thermoactinomycetaceae</taxon>
        <taxon>Paludifilum</taxon>
    </lineage>
</organism>
<dbReference type="GO" id="GO:0016020">
    <property type="term" value="C:membrane"/>
    <property type="evidence" value="ECO:0007669"/>
    <property type="project" value="UniProtKB-SubCell"/>
</dbReference>
<dbReference type="InterPro" id="IPR008844">
    <property type="entry name" value="Spore_GerAC-like"/>
</dbReference>
<name>A0A235B1W1_9BACL</name>
<dbReference type="AlphaFoldDB" id="A0A235B1W1"/>
<evidence type="ECO:0000256" key="1">
    <source>
        <dbReference type="ARBA" id="ARBA00004635"/>
    </source>
</evidence>
<accession>A0A235B1W1</accession>
<proteinExistence type="inferred from homology"/>
<dbReference type="NCBIfam" id="TIGR02887">
    <property type="entry name" value="spore_ger_x_C"/>
    <property type="match status" value="1"/>
</dbReference>
<dbReference type="InterPro" id="IPR046953">
    <property type="entry name" value="Spore_GerAC-like_C"/>
</dbReference>
<comment type="similarity">
    <text evidence="2">Belongs to the GerABKC lipoprotein family.</text>
</comment>
<gene>
    <name evidence="10" type="ORF">CHM34_17060</name>
</gene>
<dbReference type="OrthoDB" id="9816067at2"/>
<keyword evidence="6" id="KW-0564">Palmitate</keyword>